<feature type="transmembrane region" description="Helical" evidence="1">
    <location>
        <begin position="45"/>
        <end position="62"/>
    </location>
</feature>
<protein>
    <submittedName>
        <fullName evidence="2">Uncharacterized protein</fullName>
    </submittedName>
</protein>
<feature type="transmembrane region" description="Helical" evidence="1">
    <location>
        <begin position="160"/>
        <end position="184"/>
    </location>
</feature>
<keyword evidence="1" id="KW-1133">Transmembrane helix</keyword>
<name>A0ABX1WR39_9BACT</name>
<keyword evidence="1" id="KW-0812">Transmembrane</keyword>
<comment type="caution">
    <text evidence="2">The sequence shown here is derived from an EMBL/GenBank/DDBJ whole genome shotgun (WGS) entry which is preliminary data.</text>
</comment>
<dbReference type="Proteomes" id="UP000732105">
    <property type="component" value="Unassembled WGS sequence"/>
</dbReference>
<reference evidence="2 3" key="1">
    <citation type="submission" date="2018-12" db="EMBL/GenBank/DDBJ databases">
        <title>Marinifilum JC070 sp. nov., a marine bacterium isolated from Yongle Blue Hole in the South China Sea.</title>
        <authorList>
            <person name="Fu T."/>
        </authorList>
    </citation>
    <scope>NUCLEOTIDE SEQUENCE [LARGE SCALE GENOMIC DNA]</scope>
    <source>
        <strain evidence="2 3">JC070</strain>
    </source>
</reference>
<keyword evidence="1" id="KW-0472">Membrane</keyword>
<evidence type="ECO:0000313" key="3">
    <source>
        <dbReference type="Proteomes" id="UP000732105"/>
    </source>
</evidence>
<evidence type="ECO:0000313" key="2">
    <source>
        <dbReference type="EMBL" id="NOU58555.1"/>
    </source>
</evidence>
<organism evidence="2 3">
    <name type="scientific">Marinifilum caeruleilacunae</name>
    <dbReference type="NCBI Taxonomy" id="2499076"/>
    <lineage>
        <taxon>Bacteria</taxon>
        <taxon>Pseudomonadati</taxon>
        <taxon>Bacteroidota</taxon>
        <taxon>Bacteroidia</taxon>
        <taxon>Marinilabiliales</taxon>
        <taxon>Marinifilaceae</taxon>
    </lineage>
</organism>
<dbReference type="EMBL" id="RZNH01000002">
    <property type="protein sequence ID" value="NOU58555.1"/>
    <property type="molecule type" value="Genomic_DNA"/>
</dbReference>
<sequence length="217" mass="25294">MEKSIETIWNEGFLNKDSIVVPKLNNLYNQKSKHLIGKFKRMGRNNLYGIVIGASFMLILSFFLKIPIIGSLFFLSLMLVVWAGKKQNDKLEELDVSLSSYDYLKSFDAWLNNAISQYMKIFRFLYPLLFLAIILGTLYADMSPFLRERTIDKIMNDPDTVLLFGLPIYYITPMLVFLALVFLFSDKIYLFDIKLIYGNIFRKLKETIADMEELRAS</sequence>
<keyword evidence="3" id="KW-1185">Reference proteome</keyword>
<dbReference type="RefSeq" id="WP_171593822.1">
    <property type="nucleotide sequence ID" value="NZ_RZNH01000002.1"/>
</dbReference>
<accession>A0ABX1WR39</accession>
<evidence type="ECO:0000256" key="1">
    <source>
        <dbReference type="SAM" id="Phobius"/>
    </source>
</evidence>
<feature type="transmembrane region" description="Helical" evidence="1">
    <location>
        <begin position="121"/>
        <end position="140"/>
    </location>
</feature>
<gene>
    <name evidence="2" type="ORF">ELS83_01905</name>
</gene>
<proteinExistence type="predicted"/>